<feature type="transmembrane region" description="Helical" evidence="2">
    <location>
        <begin position="1350"/>
        <end position="1371"/>
    </location>
</feature>
<protein>
    <submittedName>
        <fullName evidence="5">Alpha-(1-&gt;3)-arabinofuranosyltransferase family protein</fullName>
    </submittedName>
</protein>
<feature type="transmembrane region" description="Helical" evidence="2">
    <location>
        <begin position="30"/>
        <end position="48"/>
    </location>
</feature>
<keyword evidence="6" id="KW-1185">Reference proteome</keyword>
<reference evidence="5 6" key="1">
    <citation type="submission" date="2024-10" db="EMBL/GenBank/DDBJ databases">
        <title>The Natural Products Discovery Center: Release of the First 8490 Sequenced Strains for Exploring Actinobacteria Biosynthetic Diversity.</title>
        <authorList>
            <person name="Kalkreuter E."/>
            <person name="Kautsar S.A."/>
            <person name="Yang D."/>
            <person name="Bader C.D."/>
            <person name="Teijaro C.N."/>
            <person name="Fluegel L."/>
            <person name="Davis C.M."/>
            <person name="Simpson J.R."/>
            <person name="Lauterbach L."/>
            <person name="Steele A.D."/>
            <person name="Gui C."/>
            <person name="Meng S."/>
            <person name="Li G."/>
            <person name="Viehrig K."/>
            <person name="Ye F."/>
            <person name="Su P."/>
            <person name="Kiefer A.F."/>
            <person name="Nichols A."/>
            <person name="Cepeda A.J."/>
            <person name="Yan W."/>
            <person name="Fan B."/>
            <person name="Jiang Y."/>
            <person name="Adhikari A."/>
            <person name="Zheng C.-J."/>
            <person name="Schuster L."/>
            <person name="Cowan T.M."/>
            <person name="Smanski M.J."/>
            <person name="Chevrette M.G."/>
            <person name="De Carvalho L.P.S."/>
            <person name="Shen B."/>
        </authorList>
    </citation>
    <scope>NUCLEOTIDE SEQUENCE [LARGE SCALE GENOMIC DNA]</scope>
    <source>
        <strain evidence="5 6">NPDC012605</strain>
    </source>
</reference>
<feature type="compositionally biased region" description="Basic and acidic residues" evidence="1">
    <location>
        <begin position="1423"/>
        <end position="1438"/>
    </location>
</feature>
<name>A0ABW6XR12_9ACTN</name>
<comment type="caution">
    <text evidence="5">The sequence shown here is derived from an EMBL/GenBank/DDBJ whole genome shotgun (WGS) entry which is preliminary data.</text>
</comment>
<dbReference type="InterPro" id="IPR008979">
    <property type="entry name" value="Galactose-bd-like_sf"/>
</dbReference>
<gene>
    <name evidence="5" type="ORF">ACFY8C_16450</name>
</gene>
<feature type="transmembrane region" description="Helical" evidence="2">
    <location>
        <begin position="1285"/>
        <end position="1314"/>
    </location>
</feature>
<dbReference type="Proteomes" id="UP001602370">
    <property type="component" value="Unassembled WGS sequence"/>
</dbReference>
<feature type="transmembrane region" description="Helical" evidence="2">
    <location>
        <begin position="231"/>
        <end position="255"/>
    </location>
</feature>
<feature type="transmembrane region" description="Helical" evidence="2">
    <location>
        <begin position="1320"/>
        <end position="1338"/>
    </location>
</feature>
<dbReference type="InterPro" id="IPR021798">
    <property type="entry name" value="AftD_N"/>
</dbReference>
<keyword evidence="2" id="KW-0812">Transmembrane</keyword>
<feature type="transmembrane region" description="Helical" evidence="2">
    <location>
        <begin position="378"/>
        <end position="398"/>
    </location>
</feature>
<keyword evidence="2" id="KW-0472">Membrane</keyword>
<dbReference type="InterPro" id="IPR056997">
    <property type="entry name" value="CBM_AftD"/>
</dbReference>
<feature type="transmembrane region" description="Helical" evidence="2">
    <location>
        <begin position="333"/>
        <end position="358"/>
    </location>
</feature>
<feature type="transmembrane region" description="Helical" evidence="2">
    <location>
        <begin position="195"/>
        <end position="219"/>
    </location>
</feature>
<dbReference type="Gene3D" id="2.60.120.260">
    <property type="entry name" value="Galactose-binding domain-like"/>
    <property type="match status" value="1"/>
</dbReference>
<dbReference type="Pfam" id="PF24607">
    <property type="entry name" value="CBM_AftD"/>
    <property type="match status" value="1"/>
</dbReference>
<feature type="transmembrane region" description="Helical" evidence="2">
    <location>
        <begin position="410"/>
        <end position="429"/>
    </location>
</feature>
<keyword evidence="2" id="KW-1133">Transmembrane helix</keyword>
<evidence type="ECO:0000256" key="2">
    <source>
        <dbReference type="SAM" id="Phobius"/>
    </source>
</evidence>
<evidence type="ECO:0000313" key="5">
    <source>
        <dbReference type="EMBL" id="MFF5919913.1"/>
    </source>
</evidence>
<evidence type="ECO:0000259" key="3">
    <source>
        <dbReference type="Pfam" id="PF11847"/>
    </source>
</evidence>
<proteinExistence type="predicted"/>
<feature type="transmembrane region" description="Helical" evidence="2">
    <location>
        <begin position="142"/>
        <end position="175"/>
    </location>
</feature>
<feature type="transmembrane region" description="Helical" evidence="2">
    <location>
        <begin position="113"/>
        <end position="130"/>
    </location>
</feature>
<evidence type="ECO:0000313" key="6">
    <source>
        <dbReference type="Proteomes" id="UP001602370"/>
    </source>
</evidence>
<dbReference type="RefSeq" id="WP_030319764.1">
    <property type="nucleotide sequence ID" value="NZ_JBIBDZ010000004.1"/>
</dbReference>
<organism evidence="5 6">
    <name type="scientific">Streptomyces flavochromogenes</name>
    <dbReference type="NCBI Taxonomy" id="68199"/>
    <lineage>
        <taxon>Bacteria</taxon>
        <taxon>Bacillati</taxon>
        <taxon>Actinomycetota</taxon>
        <taxon>Actinomycetes</taxon>
        <taxon>Kitasatosporales</taxon>
        <taxon>Streptomycetaceae</taxon>
        <taxon>Streptomyces</taxon>
    </lineage>
</organism>
<feature type="domain" description="Alpha-(1-&gt;3)-arabinofuranosyltransferase N-terminal GT-C" evidence="3">
    <location>
        <begin position="38"/>
        <end position="693"/>
    </location>
</feature>
<dbReference type="Pfam" id="PF11847">
    <property type="entry name" value="GT-C_AftD"/>
    <property type="match status" value="1"/>
</dbReference>
<feature type="region of interest" description="Disordered" evidence="1">
    <location>
        <begin position="1375"/>
        <end position="1438"/>
    </location>
</feature>
<dbReference type="SUPFAM" id="SSF49785">
    <property type="entry name" value="Galactose-binding domain-like"/>
    <property type="match status" value="1"/>
</dbReference>
<feature type="region of interest" description="Disordered" evidence="1">
    <location>
        <begin position="1"/>
        <end position="25"/>
    </location>
</feature>
<sequence length="1438" mass="150228">MTTTVQAPTRVPQPGPTPTEASGEPRGRRLLFGFWALVLVAFLSVSPGKTTFETKLGVALDPWRFLGDLGSLWNGNVGLGGIANQYVGYAFPALPYYGLMDLLQVPVWLAQRLWLSVIVTAAFWGALRLAERLRVGTPSSRVLGAVAYALWPTFTIVIGSTSAAALPGALLPWVLLPLTSAAYSPRKAAARSALLIPFMGGVNAASTLAALLPVGLYLLSRPPGRRRRALLGWWIPGVALATVWWVVPLLLLGAYGENFMPYVEQADTTTATMSATELLRGAGNWVAYLNFGEAWLPAGWTVATSVVTVLGSAFAAALGLAGLARRDLPERRWLVLTVLAVALITLAGYGGSFGGPFHGAVQDWLNGPLKPFRNIYKFQPGLALALVLGLAHLAAVLPESRGSHALRGRRWVTATAAVLVLPGLVLPYVNGSILQPGAFTKLPTHWEKAAGWLKDNARDSRALVVPATAHGIYTWGSPIDQPFDVLAETPWAQRDFVPFGTPGARRMTDAVEQALLSGAEVPGLRAYLARAGMHEVVVRNDLDPDQIGYVPPQTVKRTLESSGYRKVTGFGPLVTGGRIAAGTPLQVQGLYPRLQAVEIYQPRDAGRPGRVGVSAVADTAVVSGGPEALLQLSADPSMTGRPAVLAGDTLPKGVVAPVKAVADGLRRADTRFGLVNNNTSYTYTADERNHSGSLQNPGESPKQILPSEGAGHQTTAVLRGARAVTASSSGNWLFHLPQYDPVNAFDGNPDTAWAEGSPGEPVGQWLRVDFSRPTDLPASLRLTPLPGDAMRAAPTQVRIETDRGSADSPLRTDGLPQTVRAPAGEASWMKITVLAAQQARPGLSGVGFSEVSIPDVQVTRLLELPADAENTDAEATVYSLHRGTDAGGLSPASAEVGLHRRFSTEEPGEYRVSARAVAVPGGALDELLDRAAPGSKNRLTAAVDSTGRNGTSFGARNLVDGDLTTAWIAGDRPVVHLSWPAMKRIDEIVLAPAGGVSTRPEQVMISSPHGAAVADVDENGRVRFPAIETNRLDISLTRVAPLTVHNPVANAQLQLPVGLSEVHVPALADLRVPRPKPSARFSLPCGEGPDLAVGGVLHKTKASGLVRDLTERRPVTVTLCAGEERDGTLELPSGDHEVEADDAGPLAITDVTLTRGTPRAMDGAAGREATVTRWSDDSRTVSLSAGTGEAVYLRTHENANDGWKATLDGTALEPVRLDGWQQAWVIPAGASGTVTMEFEPSGSYRTALVGGALALVALAALAFVGRRRDDGGTDDKLPEPAASGMLLGTLVLTAVVAVAAGPLALVVPVLAVAARFRPDVLVRTAAVAMGGAGVVAALSAGDPVADGTGAFSGLAQVLTLVALSAALVTAVRPTAAAGHGDDDGHGGDDGGADGHGHEDDGGSAAPEAGPVVTARPRSTGHGHRPEQPLRRPEGGGPS</sequence>
<evidence type="ECO:0000259" key="4">
    <source>
        <dbReference type="Pfam" id="PF24607"/>
    </source>
</evidence>
<evidence type="ECO:0000256" key="1">
    <source>
        <dbReference type="SAM" id="MobiDB-lite"/>
    </source>
</evidence>
<dbReference type="EMBL" id="JBIBDZ010000004">
    <property type="protein sequence ID" value="MFF5919913.1"/>
    <property type="molecule type" value="Genomic_DNA"/>
</dbReference>
<feature type="transmembrane region" description="Helical" evidence="2">
    <location>
        <begin position="298"/>
        <end position="321"/>
    </location>
</feature>
<accession>A0ABW6XR12</accession>
<feature type="domain" description="Arabinofuranosyltransferase D third carbohydrate binding module" evidence="4">
    <location>
        <begin position="955"/>
        <end position="1064"/>
    </location>
</feature>
<feature type="compositionally biased region" description="Basic and acidic residues" evidence="1">
    <location>
        <begin position="1379"/>
        <end position="1400"/>
    </location>
</feature>